<proteinExistence type="predicted"/>
<dbReference type="EMBL" id="GBRH01283412">
    <property type="protein sequence ID" value="JAD14483.1"/>
    <property type="molecule type" value="Transcribed_RNA"/>
</dbReference>
<dbReference type="AlphaFoldDB" id="A0A0A8XPE7"/>
<protein>
    <submittedName>
        <fullName evidence="1">Uncharacterized protein</fullName>
    </submittedName>
</protein>
<reference evidence="1" key="1">
    <citation type="submission" date="2014-09" db="EMBL/GenBank/DDBJ databases">
        <authorList>
            <person name="Magalhaes I.L.F."/>
            <person name="Oliveira U."/>
            <person name="Santos F.R."/>
            <person name="Vidigal T.H.D.A."/>
            <person name="Brescovit A.D."/>
            <person name="Santos A.J."/>
        </authorList>
    </citation>
    <scope>NUCLEOTIDE SEQUENCE</scope>
    <source>
        <tissue evidence="1">Shoot tissue taken approximately 20 cm above the soil surface</tissue>
    </source>
</reference>
<accession>A0A0A8XPE7</accession>
<evidence type="ECO:0000313" key="1">
    <source>
        <dbReference type="EMBL" id="JAD14483.1"/>
    </source>
</evidence>
<sequence length="62" mass="7421">MTSHHYFPFCRGEKDKSFMLRLKKQEAMVAKQLRIQHNSLNEETITPIRDRADFLTYINLHA</sequence>
<reference evidence="1" key="2">
    <citation type="journal article" date="2015" name="Data Brief">
        <title>Shoot transcriptome of the giant reed, Arundo donax.</title>
        <authorList>
            <person name="Barrero R.A."/>
            <person name="Guerrero F.D."/>
            <person name="Moolhuijzen P."/>
            <person name="Goolsby J.A."/>
            <person name="Tidwell J."/>
            <person name="Bellgard S.E."/>
            <person name="Bellgard M.I."/>
        </authorList>
    </citation>
    <scope>NUCLEOTIDE SEQUENCE</scope>
    <source>
        <tissue evidence="1">Shoot tissue taken approximately 20 cm above the soil surface</tissue>
    </source>
</reference>
<organism evidence="1">
    <name type="scientific">Arundo donax</name>
    <name type="common">Giant reed</name>
    <name type="synonym">Donax arundinaceus</name>
    <dbReference type="NCBI Taxonomy" id="35708"/>
    <lineage>
        <taxon>Eukaryota</taxon>
        <taxon>Viridiplantae</taxon>
        <taxon>Streptophyta</taxon>
        <taxon>Embryophyta</taxon>
        <taxon>Tracheophyta</taxon>
        <taxon>Spermatophyta</taxon>
        <taxon>Magnoliopsida</taxon>
        <taxon>Liliopsida</taxon>
        <taxon>Poales</taxon>
        <taxon>Poaceae</taxon>
        <taxon>PACMAD clade</taxon>
        <taxon>Arundinoideae</taxon>
        <taxon>Arundineae</taxon>
        <taxon>Arundo</taxon>
    </lineage>
</organism>
<name>A0A0A8XPE7_ARUDO</name>